<proteinExistence type="predicted"/>
<dbReference type="EMBL" id="JANPWB010000003">
    <property type="protein sequence ID" value="KAJ1199679.1"/>
    <property type="molecule type" value="Genomic_DNA"/>
</dbReference>
<reference evidence="3" key="1">
    <citation type="journal article" date="2022" name="bioRxiv">
        <title>Sequencing and chromosome-scale assembly of the giantPleurodeles waltlgenome.</title>
        <authorList>
            <person name="Brown T."/>
            <person name="Elewa A."/>
            <person name="Iarovenko S."/>
            <person name="Subramanian E."/>
            <person name="Araus A.J."/>
            <person name="Petzold A."/>
            <person name="Susuki M."/>
            <person name="Suzuki K.-i.T."/>
            <person name="Hayashi T."/>
            <person name="Toyoda A."/>
            <person name="Oliveira C."/>
            <person name="Osipova E."/>
            <person name="Leigh N.D."/>
            <person name="Simon A."/>
            <person name="Yun M.H."/>
        </authorList>
    </citation>
    <scope>NUCLEOTIDE SEQUENCE</scope>
    <source>
        <strain evidence="3">20211129_DDA</strain>
        <tissue evidence="3">Liver</tissue>
    </source>
</reference>
<keyword evidence="4" id="KW-1185">Reference proteome</keyword>
<dbReference type="AlphaFoldDB" id="A0AAV7VG81"/>
<feature type="compositionally biased region" description="Acidic residues" evidence="1">
    <location>
        <begin position="49"/>
        <end position="60"/>
    </location>
</feature>
<gene>
    <name evidence="3" type="ORF">NDU88_003512</name>
</gene>
<evidence type="ECO:0000256" key="1">
    <source>
        <dbReference type="SAM" id="MobiDB-lite"/>
    </source>
</evidence>
<sequence length="66" mass="7679">MELWPRVVDRVNAMGQHPRTRDEIRKRWNDLRGKEEEAGDGRVAAVDPVDSEYEEAEDEDNRTAVI</sequence>
<organism evidence="3 4">
    <name type="scientific">Pleurodeles waltl</name>
    <name type="common">Iberian ribbed newt</name>
    <dbReference type="NCBI Taxonomy" id="8319"/>
    <lineage>
        <taxon>Eukaryota</taxon>
        <taxon>Metazoa</taxon>
        <taxon>Chordata</taxon>
        <taxon>Craniata</taxon>
        <taxon>Vertebrata</taxon>
        <taxon>Euteleostomi</taxon>
        <taxon>Amphibia</taxon>
        <taxon>Batrachia</taxon>
        <taxon>Caudata</taxon>
        <taxon>Salamandroidea</taxon>
        <taxon>Salamandridae</taxon>
        <taxon>Pleurodelinae</taxon>
        <taxon>Pleurodeles</taxon>
    </lineage>
</organism>
<name>A0AAV7VG81_PLEWA</name>
<evidence type="ECO:0000259" key="2">
    <source>
        <dbReference type="Pfam" id="PF13873"/>
    </source>
</evidence>
<dbReference type="Proteomes" id="UP001066276">
    <property type="component" value="Chromosome 2_1"/>
</dbReference>
<dbReference type="Pfam" id="PF13873">
    <property type="entry name" value="Myb_DNA-bind_5"/>
    <property type="match status" value="1"/>
</dbReference>
<evidence type="ECO:0000313" key="4">
    <source>
        <dbReference type="Proteomes" id="UP001066276"/>
    </source>
</evidence>
<feature type="region of interest" description="Disordered" evidence="1">
    <location>
        <begin position="33"/>
        <end position="66"/>
    </location>
</feature>
<protein>
    <recommendedName>
        <fullName evidence="2">Myb/SANT-like DNA-binding domain-containing protein</fullName>
    </recommendedName>
</protein>
<dbReference type="InterPro" id="IPR028002">
    <property type="entry name" value="Myb_DNA-bind_5"/>
</dbReference>
<comment type="caution">
    <text evidence="3">The sequence shown here is derived from an EMBL/GenBank/DDBJ whole genome shotgun (WGS) entry which is preliminary data.</text>
</comment>
<accession>A0AAV7VG81</accession>
<feature type="domain" description="Myb/SANT-like DNA-binding" evidence="2">
    <location>
        <begin position="2"/>
        <end position="33"/>
    </location>
</feature>
<evidence type="ECO:0000313" key="3">
    <source>
        <dbReference type="EMBL" id="KAJ1199679.1"/>
    </source>
</evidence>